<feature type="non-terminal residue" evidence="2">
    <location>
        <position position="97"/>
    </location>
</feature>
<evidence type="ECO:0000313" key="2">
    <source>
        <dbReference type="EMBL" id="KAG5631678.1"/>
    </source>
</evidence>
<gene>
    <name evidence="2" type="ORF">H5410_003395</name>
</gene>
<proteinExistence type="predicted"/>
<feature type="region of interest" description="Disordered" evidence="1">
    <location>
        <begin position="60"/>
        <end position="97"/>
    </location>
</feature>
<accession>A0A9J6B4J8</accession>
<dbReference type="Proteomes" id="UP000824120">
    <property type="component" value="Chromosome 1"/>
</dbReference>
<organism evidence="2 3">
    <name type="scientific">Solanum commersonii</name>
    <name type="common">Commerson's wild potato</name>
    <name type="synonym">Commerson's nightshade</name>
    <dbReference type="NCBI Taxonomy" id="4109"/>
    <lineage>
        <taxon>Eukaryota</taxon>
        <taxon>Viridiplantae</taxon>
        <taxon>Streptophyta</taxon>
        <taxon>Embryophyta</taxon>
        <taxon>Tracheophyta</taxon>
        <taxon>Spermatophyta</taxon>
        <taxon>Magnoliopsida</taxon>
        <taxon>eudicotyledons</taxon>
        <taxon>Gunneridae</taxon>
        <taxon>Pentapetalae</taxon>
        <taxon>asterids</taxon>
        <taxon>lamiids</taxon>
        <taxon>Solanales</taxon>
        <taxon>Solanaceae</taxon>
        <taxon>Solanoideae</taxon>
        <taxon>Solaneae</taxon>
        <taxon>Solanum</taxon>
    </lineage>
</organism>
<evidence type="ECO:0000256" key="1">
    <source>
        <dbReference type="SAM" id="MobiDB-lite"/>
    </source>
</evidence>
<name>A0A9J6B4J8_SOLCO</name>
<comment type="caution">
    <text evidence="2">The sequence shown here is derived from an EMBL/GenBank/DDBJ whole genome shotgun (WGS) entry which is preliminary data.</text>
</comment>
<dbReference type="EMBL" id="JACXVP010000001">
    <property type="protein sequence ID" value="KAG5631678.1"/>
    <property type="molecule type" value="Genomic_DNA"/>
</dbReference>
<feature type="compositionally biased region" description="Polar residues" evidence="1">
    <location>
        <begin position="71"/>
        <end position="87"/>
    </location>
</feature>
<reference evidence="2 3" key="1">
    <citation type="submission" date="2020-09" db="EMBL/GenBank/DDBJ databases">
        <title>De no assembly of potato wild relative species, Solanum commersonii.</title>
        <authorList>
            <person name="Cho K."/>
        </authorList>
    </citation>
    <scope>NUCLEOTIDE SEQUENCE [LARGE SCALE GENOMIC DNA]</scope>
    <source>
        <strain evidence="2">LZ3.2</strain>
        <tissue evidence="2">Leaf</tissue>
    </source>
</reference>
<keyword evidence="3" id="KW-1185">Reference proteome</keyword>
<protein>
    <submittedName>
        <fullName evidence="2">Uncharacterized protein</fullName>
    </submittedName>
</protein>
<evidence type="ECO:0000313" key="3">
    <source>
        <dbReference type="Proteomes" id="UP000824120"/>
    </source>
</evidence>
<sequence length="97" mass="11140">HLNTIVELELAFEASIVSLRFFDNVGGKTYTLLSKKEERQLKERRNEDLRIAEPIRVRSLERKDQIDGENEQSACRQSVPQSSTMSPNDPKHDDVEG</sequence>
<dbReference type="AlphaFoldDB" id="A0A9J6B4J8"/>